<dbReference type="KEGG" id="smam:Mal15_32800"/>
<accession>A0A5B9MFA5</accession>
<keyword evidence="2" id="KW-0812">Transmembrane</keyword>
<evidence type="ECO:0000256" key="2">
    <source>
        <dbReference type="SAM" id="Phobius"/>
    </source>
</evidence>
<organism evidence="3 4">
    <name type="scientific">Stieleria maiorica</name>
    <dbReference type="NCBI Taxonomy" id="2795974"/>
    <lineage>
        <taxon>Bacteria</taxon>
        <taxon>Pseudomonadati</taxon>
        <taxon>Planctomycetota</taxon>
        <taxon>Planctomycetia</taxon>
        <taxon>Pirellulales</taxon>
        <taxon>Pirellulaceae</taxon>
        <taxon>Stieleria</taxon>
    </lineage>
</organism>
<evidence type="ECO:0000313" key="4">
    <source>
        <dbReference type="Proteomes" id="UP000321353"/>
    </source>
</evidence>
<reference evidence="3 4" key="1">
    <citation type="submission" date="2019-02" db="EMBL/GenBank/DDBJ databases">
        <title>Planctomycetal bacteria perform biofilm scaping via a novel small molecule.</title>
        <authorList>
            <person name="Jeske O."/>
            <person name="Boedeker C."/>
            <person name="Wiegand S."/>
            <person name="Breitling P."/>
            <person name="Kallscheuer N."/>
            <person name="Jogler M."/>
            <person name="Rohde M."/>
            <person name="Petersen J."/>
            <person name="Medema M.H."/>
            <person name="Surup F."/>
            <person name="Jogler C."/>
        </authorList>
    </citation>
    <scope>NUCLEOTIDE SEQUENCE [LARGE SCALE GENOMIC DNA]</scope>
    <source>
        <strain evidence="3 4">Mal15</strain>
    </source>
</reference>
<dbReference type="Proteomes" id="UP000321353">
    <property type="component" value="Chromosome"/>
</dbReference>
<feature type="transmembrane region" description="Helical" evidence="2">
    <location>
        <begin position="34"/>
        <end position="55"/>
    </location>
</feature>
<dbReference type="InterPro" id="IPR036465">
    <property type="entry name" value="vWFA_dom_sf"/>
</dbReference>
<dbReference type="Gene3D" id="3.40.50.880">
    <property type="match status" value="1"/>
</dbReference>
<dbReference type="RefSeq" id="WP_233903482.1">
    <property type="nucleotide sequence ID" value="NZ_CP036264.1"/>
</dbReference>
<evidence type="ECO:0000313" key="3">
    <source>
        <dbReference type="EMBL" id="QEF99219.1"/>
    </source>
</evidence>
<dbReference type="SUPFAM" id="SSF52317">
    <property type="entry name" value="Class I glutamine amidotransferase-like"/>
    <property type="match status" value="1"/>
</dbReference>
<name>A0A5B9MFA5_9BACT</name>
<dbReference type="PANTHER" id="PTHR37947">
    <property type="entry name" value="BLL2462 PROTEIN"/>
    <property type="match status" value="1"/>
</dbReference>
<feature type="transmembrane region" description="Helical" evidence="2">
    <location>
        <begin position="233"/>
        <end position="253"/>
    </location>
</feature>
<dbReference type="Gene3D" id="3.40.50.410">
    <property type="entry name" value="von Willebrand factor, type A domain"/>
    <property type="match status" value="1"/>
</dbReference>
<dbReference type="AlphaFoldDB" id="A0A5B9MFA5"/>
<keyword evidence="2" id="KW-0472">Membrane</keyword>
<sequence>MQETLDQSTLPGDGGMALESTVYEFARAGSIEGWWWWALLLISTAVVIFGCARFYRRDTAELSRSVGITLIFLRLTIVVALLFFFFDLQRRTQREVLRPSEVVVLVDTSQSMSLAESDTLGSDSRAKRAAEILADHELINRLGQQHRVNVYSFGDAPEPLLLQTNGGNTEGSVQAEDSVDNLAPPRRPSPVAVTGMILLGLAFVLSLSSLLVGGLSAPTPDSQTGGGREGLGWLLGATAVTMCVGILMCGFAYSSSTTRSFASLVGFADDELSQQDDAEGSESGDDAEPAQPPIKVLNWEEAIAASASQSRIGDAISNVLASHDPTTLAGIVLMTDGQNNGGSNVASAMALAKRGEVSVYPVGLGSSEPPTNVRVVDLDAPKRVYPNDKFAVSAVLQATGGDSLKIQVQLLDGLDSTTTDGNASGALPTEVVDSQSVTLSGDGSLVGIKFEMEPESVGRRRLAIRILPVEKDQNQKDDVSDARYEVVARKLRVLTIAGGPTREYRFVRNLLHREKSIRLDTWLQTGQPGMSQDADQLLTEFPATPAELFEYDAIAMFDPDWTQIPAASIDLLDRWLASQSGGLIIVGGPVYHPRWLRLRTDPRVARIASFFPVTFSSRGLMMGSGREGGETAWPLEFTPEARRAEFLWVTDDPATSFEAWDSFGGVYDYVGVKAAKPIAKVYAYFSDPTTRISDSLPVYMASQFYGAGRVFFQGSGEMWRMRRESDAYFDSYYTKLIRWVSEGRLLRDSNRGLLLVDTPRAMVGDTITVRAVLTDEQFEPLTLPEVKAKLITPKGVEDVRLTPVEGESRPGIYSGRFVVRTDGNHELRLTLGDALNEEVFRQNVQVRLPTVELERPRRNDEDLDSLARTTGGKYWKVDADASGQTLAEDIVSTIRPQPQITILPGTPDAIFTERRNAMLLWLIASALTMEWVIRRLHRLA</sequence>
<feature type="region of interest" description="Disordered" evidence="1">
    <location>
        <begin position="165"/>
        <end position="184"/>
    </location>
</feature>
<gene>
    <name evidence="3" type="ORF">Mal15_32800</name>
</gene>
<dbReference type="EMBL" id="CP036264">
    <property type="protein sequence ID" value="QEF99219.1"/>
    <property type="molecule type" value="Genomic_DNA"/>
</dbReference>
<keyword evidence="4" id="KW-1185">Reference proteome</keyword>
<feature type="transmembrane region" description="Helical" evidence="2">
    <location>
        <begin position="191"/>
        <end position="212"/>
    </location>
</feature>
<protein>
    <submittedName>
        <fullName evidence="3">von Willebrand factor type A domain protein</fullName>
    </submittedName>
</protein>
<evidence type="ECO:0000256" key="1">
    <source>
        <dbReference type="SAM" id="MobiDB-lite"/>
    </source>
</evidence>
<feature type="transmembrane region" description="Helical" evidence="2">
    <location>
        <begin position="67"/>
        <end position="86"/>
    </location>
</feature>
<keyword evidence="2" id="KW-1133">Transmembrane helix</keyword>
<dbReference type="SUPFAM" id="SSF53300">
    <property type="entry name" value="vWA-like"/>
    <property type="match status" value="1"/>
</dbReference>
<dbReference type="InterPro" id="IPR029062">
    <property type="entry name" value="Class_I_gatase-like"/>
</dbReference>
<proteinExistence type="predicted"/>
<dbReference type="PANTHER" id="PTHR37947:SF1">
    <property type="entry name" value="BLL2462 PROTEIN"/>
    <property type="match status" value="1"/>
</dbReference>